<protein>
    <submittedName>
        <fullName evidence="1">Uncharacterized protein</fullName>
    </submittedName>
</protein>
<evidence type="ECO:0000313" key="1">
    <source>
        <dbReference type="EMBL" id="CAG6706281.1"/>
    </source>
</evidence>
<organism evidence="1">
    <name type="scientific">Cacopsylla melanoneura</name>
    <dbReference type="NCBI Taxonomy" id="428564"/>
    <lineage>
        <taxon>Eukaryota</taxon>
        <taxon>Metazoa</taxon>
        <taxon>Ecdysozoa</taxon>
        <taxon>Arthropoda</taxon>
        <taxon>Hexapoda</taxon>
        <taxon>Insecta</taxon>
        <taxon>Pterygota</taxon>
        <taxon>Neoptera</taxon>
        <taxon>Paraneoptera</taxon>
        <taxon>Hemiptera</taxon>
        <taxon>Sternorrhyncha</taxon>
        <taxon>Psylloidea</taxon>
        <taxon>Psyllidae</taxon>
        <taxon>Psyllinae</taxon>
        <taxon>Cacopsylla</taxon>
    </lineage>
</organism>
<name>A0A8D8UFP6_9HEMI</name>
<dbReference type="EMBL" id="HBUF01343116">
    <property type="protein sequence ID" value="CAG6706287.1"/>
    <property type="molecule type" value="Transcribed_RNA"/>
</dbReference>
<dbReference type="AlphaFoldDB" id="A0A8D8UFP6"/>
<accession>A0A8D8UFP6</accession>
<dbReference type="EMBL" id="HBUF01343115">
    <property type="protein sequence ID" value="CAG6706281.1"/>
    <property type="molecule type" value="Transcribed_RNA"/>
</dbReference>
<dbReference type="EMBL" id="HBUF01343114">
    <property type="protein sequence ID" value="CAG6706276.1"/>
    <property type="molecule type" value="Transcribed_RNA"/>
</dbReference>
<proteinExistence type="predicted"/>
<reference evidence="1" key="1">
    <citation type="submission" date="2021-05" db="EMBL/GenBank/DDBJ databases">
        <authorList>
            <person name="Alioto T."/>
            <person name="Alioto T."/>
            <person name="Gomez Garrido J."/>
        </authorList>
    </citation>
    <scope>NUCLEOTIDE SEQUENCE</scope>
</reference>
<sequence>MRCMVGFLIPKVFLIPSLHDMTSILVEMVTKILLKKKRNGKCTINHVSKRFALPKPLSHAFLTIPLEKNAWEMNVSGCGHLVNEVLDPPSQLAALLSGYV</sequence>